<keyword evidence="1" id="KW-0812">Transmembrane</keyword>
<keyword evidence="1" id="KW-0472">Membrane</keyword>
<dbReference type="EMBL" id="FMYF01000004">
    <property type="protein sequence ID" value="SDB82618.1"/>
    <property type="molecule type" value="Genomic_DNA"/>
</dbReference>
<protein>
    <submittedName>
        <fullName evidence="2">Uncharacterized protein</fullName>
    </submittedName>
</protein>
<dbReference type="RefSeq" id="WP_217634063.1">
    <property type="nucleotide sequence ID" value="NZ_FMYF01000004.1"/>
</dbReference>
<keyword evidence="1" id="KW-1133">Transmembrane helix</keyword>
<evidence type="ECO:0000313" key="3">
    <source>
        <dbReference type="Proteomes" id="UP000199086"/>
    </source>
</evidence>
<proteinExistence type="predicted"/>
<dbReference type="Proteomes" id="UP000199086">
    <property type="component" value="Unassembled WGS sequence"/>
</dbReference>
<dbReference type="AlphaFoldDB" id="A0A1G6GKT2"/>
<gene>
    <name evidence="2" type="ORF">GA0111570_10424</name>
</gene>
<accession>A0A1G6GKT2</accession>
<organism evidence="2 3">
    <name type="scientific">Raineyella antarctica</name>
    <dbReference type="NCBI Taxonomy" id="1577474"/>
    <lineage>
        <taxon>Bacteria</taxon>
        <taxon>Bacillati</taxon>
        <taxon>Actinomycetota</taxon>
        <taxon>Actinomycetes</taxon>
        <taxon>Propionibacteriales</taxon>
        <taxon>Propionibacteriaceae</taxon>
        <taxon>Raineyella</taxon>
    </lineage>
</organism>
<evidence type="ECO:0000256" key="1">
    <source>
        <dbReference type="SAM" id="Phobius"/>
    </source>
</evidence>
<reference evidence="2 3" key="1">
    <citation type="submission" date="2016-06" db="EMBL/GenBank/DDBJ databases">
        <authorList>
            <person name="Olsen C.W."/>
            <person name="Carey S."/>
            <person name="Hinshaw L."/>
            <person name="Karasin A.I."/>
        </authorList>
    </citation>
    <scope>NUCLEOTIDE SEQUENCE [LARGE SCALE GENOMIC DNA]</scope>
    <source>
        <strain evidence="2 3">LZ-22</strain>
    </source>
</reference>
<keyword evidence="3" id="KW-1185">Reference proteome</keyword>
<dbReference type="STRING" id="1577474.GA0111570_10424"/>
<sequence>MRGSKKHWRDLSPATRRAITVGAVVDLGLRTWAIVDLVKRPQKQVQGNKSLWAAALSVINSVGIVPIIYLVWGRKD</sequence>
<feature type="transmembrane region" description="Helical" evidence="1">
    <location>
        <begin position="50"/>
        <end position="72"/>
    </location>
</feature>
<evidence type="ECO:0000313" key="2">
    <source>
        <dbReference type="EMBL" id="SDB82618.1"/>
    </source>
</evidence>
<name>A0A1G6GKT2_9ACTN</name>